<dbReference type="SUPFAM" id="SSF57783">
    <property type="entry name" value="Zinc beta-ribbon"/>
    <property type="match status" value="1"/>
</dbReference>
<organism evidence="1 2">
    <name type="scientific">Elusimicrobium minutum (strain Pei191)</name>
    <dbReference type="NCBI Taxonomy" id="445932"/>
    <lineage>
        <taxon>Bacteria</taxon>
        <taxon>Pseudomonadati</taxon>
        <taxon>Elusimicrobiota</taxon>
        <taxon>Elusimicrobia</taxon>
        <taxon>Elusimicrobiales</taxon>
        <taxon>Elusimicrobiaceae</taxon>
        <taxon>Elusimicrobium</taxon>
    </lineage>
</organism>
<dbReference type="Proteomes" id="UP000001029">
    <property type="component" value="Chromosome"/>
</dbReference>
<dbReference type="AlphaFoldDB" id="B2KDC9"/>
<protein>
    <recommendedName>
        <fullName evidence="3">Restriction alleviation protein, Lar family</fullName>
    </recommendedName>
</protein>
<dbReference type="NCBIfam" id="TIGR03655">
    <property type="entry name" value="anti_R_Lar"/>
    <property type="match status" value="1"/>
</dbReference>
<dbReference type="Pfam" id="PF14354">
    <property type="entry name" value="Lar_restr_allev"/>
    <property type="match status" value="1"/>
</dbReference>
<evidence type="ECO:0000313" key="1">
    <source>
        <dbReference type="EMBL" id="ACC98525.1"/>
    </source>
</evidence>
<dbReference type="KEGG" id="emi:Emin_0972"/>
<dbReference type="OrthoDB" id="9133570at2"/>
<evidence type="ECO:0000313" key="2">
    <source>
        <dbReference type="Proteomes" id="UP000001029"/>
    </source>
</evidence>
<keyword evidence="2" id="KW-1185">Reference proteome</keyword>
<dbReference type="RefSeq" id="WP_012415140.1">
    <property type="nucleotide sequence ID" value="NC_010644.1"/>
</dbReference>
<sequence length="58" mass="6757">MSEELKPCPFCGSKDVHTNNAYPHYIFCLACNAMFRVAGLQWEKDVPKLIEAWNRRAR</sequence>
<evidence type="ECO:0008006" key="3">
    <source>
        <dbReference type="Google" id="ProtNLM"/>
    </source>
</evidence>
<gene>
    <name evidence="1" type="ordered locus">Emin_0972</name>
</gene>
<name>B2KDC9_ELUMP</name>
<accession>B2KDC9</accession>
<dbReference type="InterPro" id="IPR019908">
    <property type="entry name" value="Toxin_RalR"/>
</dbReference>
<proteinExistence type="predicted"/>
<reference evidence="1 2" key="1">
    <citation type="journal article" date="2009" name="Appl. Environ. Microbiol.">
        <title>Genomic analysis of 'Elusimicrobium minutum,' the first cultivated representative of the phylum 'Elusimicrobia' (formerly termite group 1).</title>
        <authorList>
            <person name="Herlemann D.P.R."/>
            <person name="Geissinger O."/>
            <person name="Ikeda-Ohtsubo W."/>
            <person name="Kunin V."/>
            <person name="Sun H."/>
            <person name="Lapidus A."/>
            <person name="Hugenholtz P."/>
            <person name="Brune A."/>
        </authorList>
    </citation>
    <scope>NUCLEOTIDE SEQUENCE [LARGE SCALE GENOMIC DNA]</scope>
    <source>
        <strain evidence="1 2">Pei191</strain>
    </source>
</reference>
<dbReference type="STRING" id="445932.Emin_0972"/>
<dbReference type="HOGENOM" id="CLU_2972226_0_0_0"/>
<dbReference type="EMBL" id="CP001055">
    <property type="protein sequence ID" value="ACC98525.1"/>
    <property type="molecule type" value="Genomic_DNA"/>
</dbReference>